<sequence>MQAKYKNQIVEVWEIGKDTPKPGWVEDALQKNYIVWLDNHVRILMAGLQSSLVTNLKIGLVGTAGGGFAGYSMYVLGYPGDYLDLTNHRVVSAATFHRDYQVL</sequence>
<dbReference type="RefSeq" id="WP_045763652.1">
    <property type="nucleotide sequence ID" value="NZ_JYOV01000021.1"/>
</dbReference>
<proteinExistence type="predicted"/>
<name>A0A0F3H9E6_9STRE</name>
<accession>A0A0F3H9E6</accession>
<evidence type="ECO:0008006" key="3">
    <source>
        <dbReference type="Google" id="ProtNLM"/>
    </source>
</evidence>
<reference evidence="1 2" key="1">
    <citation type="submission" date="2015-02" db="EMBL/GenBank/DDBJ databases">
        <title>Evolution of amylase-binding proteins of oral streptococcal species.</title>
        <authorList>
            <person name="Haase E.M."/>
        </authorList>
    </citation>
    <scope>NUCLEOTIDE SEQUENCE [LARGE SCALE GENOMIC DNA]</scope>
    <source>
        <strain evidence="1 2">UC6950A</strain>
    </source>
</reference>
<organism evidence="1 2">
    <name type="scientific">Streptococcus infantis</name>
    <dbReference type="NCBI Taxonomy" id="68892"/>
    <lineage>
        <taxon>Bacteria</taxon>
        <taxon>Bacillati</taxon>
        <taxon>Bacillota</taxon>
        <taxon>Bacilli</taxon>
        <taxon>Lactobacillales</taxon>
        <taxon>Streptococcaceae</taxon>
        <taxon>Streptococcus</taxon>
    </lineage>
</organism>
<comment type="caution">
    <text evidence="1">The sequence shown here is derived from an EMBL/GenBank/DDBJ whole genome shotgun (WGS) entry which is preliminary data.</text>
</comment>
<dbReference type="AlphaFoldDB" id="A0A0F3H9E6"/>
<protein>
    <recommendedName>
        <fullName evidence="3">Role in replication</fullName>
    </recommendedName>
</protein>
<evidence type="ECO:0000313" key="2">
    <source>
        <dbReference type="Proteomes" id="UP000033405"/>
    </source>
</evidence>
<gene>
    <name evidence="1" type="ORF">TZ96_01606</name>
</gene>
<dbReference type="PATRIC" id="fig|28037.218.peg.1570"/>
<dbReference type="EMBL" id="JYOV01000021">
    <property type="protein sequence ID" value="KJU90824.1"/>
    <property type="molecule type" value="Genomic_DNA"/>
</dbReference>
<evidence type="ECO:0000313" key="1">
    <source>
        <dbReference type="EMBL" id="KJU90824.1"/>
    </source>
</evidence>
<dbReference type="Proteomes" id="UP000033405">
    <property type="component" value="Unassembled WGS sequence"/>
</dbReference>